<dbReference type="Pfam" id="PF02141">
    <property type="entry name" value="DENN"/>
    <property type="match status" value="1"/>
</dbReference>
<dbReference type="InterPro" id="IPR051942">
    <property type="entry name" value="DENN_domain_containing_2"/>
</dbReference>
<gene>
    <name evidence="3" type="ORF">KIPB_004749</name>
</gene>
<evidence type="ECO:0000313" key="3">
    <source>
        <dbReference type="EMBL" id="GIQ83431.1"/>
    </source>
</evidence>
<feature type="region of interest" description="Disordered" evidence="1">
    <location>
        <begin position="631"/>
        <end position="652"/>
    </location>
</feature>
<dbReference type="EMBL" id="BDIP01001046">
    <property type="protein sequence ID" value="GIQ83431.1"/>
    <property type="molecule type" value="Genomic_DNA"/>
</dbReference>
<reference evidence="3 4" key="1">
    <citation type="journal article" date="2018" name="PLoS ONE">
        <title>The draft genome of Kipferlia bialata reveals reductive genome evolution in fornicate parasites.</title>
        <authorList>
            <person name="Tanifuji G."/>
            <person name="Takabayashi S."/>
            <person name="Kume K."/>
            <person name="Takagi M."/>
            <person name="Nakayama T."/>
            <person name="Kamikawa R."/>
            <person name="Inagaki Y."/>
            <person name="Hashimoto T."/>
        </authorList>
    </citation>
    <scope>NUCLEOTIDE SEQUENCE [LARGE SCALE GENOMIC DNA]</scope>
    <source>
        <strain evidence="3">NY0173</strain>
    </source>
</reference>
<sequence>KSQDDQHLLKRIAPANLLVLPQAQQSSLPFGCENFTHPLGINVTKHCPLCVVNATNKLPIRSFQLTLELFAYAAIVNVAVPTCNEQTGTERLREPGSMSDTLSTGLDSLGIEAESQCHCYDGMQGEGERETGKEDDLYCAPFALVLYSRHQFHETFKSILDTTVKHVENEPLYAFDRLVEFAHDLFDALHSVDVPEPGCTRVVSYFNRYAHDENKLIPTLGESGVLKAGTPGEKEDTLDSGPEGRTMSFHFQRPPSNEPPLSDIDYAQALFGCLPPEVVVTLFSALLREQQIVFMAREHDMANLCDCFMALLSLLHPFTWPYVSIPLLPLPMAQVLQAPMPFVVGITKDVNYLVSWLAKKDHILKVDLEAAALHKSNPRDSTNPPILTGPGVGVDVVAGFRPLHLRLNLATLSEVTSEFGDPDLPPLPPTHVTRLMATMGRYQRNSYYDDYAAVPESFLSAESIDNLYRLADRLDRQVSQHTPSAMTSTQTQVAIPTLTDKRVPLGHTLKGNTVLRDQFLAYGRPCSKARRTDSGDKVADDTITDTEYHATLGTRLGFMSVIVSLLLGFDKALKTGITSSMRLDDVIDIPLYLSQTGNDLLPFRRKLVETQQFQLFIQTFGISVERERAEKRAREASGEKGTDSVGTLGGMSLREREGGSMDRVYLSHMHSIEVYTPVWMRGREREGVIGRGATQTVLSKLSLRAGLFKVGRRLHNMKDRLFQLNDREISYYKGYGQKLEKRGSIVLVDDDTHIDVSIVLPIAAGLYNVYGNRVPDEETLRKRERQREKDIRKGITVDRHKVYVSKARLTPYATTGDIERAFDSRGHREGM</sequence>
<feature type="compositionally biased region" description="Basic and acidic residues" evidence="1">
    <location>
        <begin position="631"/>
        <end position="642"/>
    </location>
</feature>
<accession>A0A9K3CUI8</accession>
<feature type="non-terminal residue" evidence="3">
    <location>
        <position position="1"/>
    </location>
</feature>
<feature type="region of interest" description="Disordered" evidence="1">
    <location>
        <begin position="222"/>
        <end position="247"/>
    </location>
</feature>
<dbReference type="InterPro" id="IPR037516">
    <property type="entry name" value="Tripartite_DENN"/>
</dbReference>
<dbReference type="PANTHER" id="PTHR15288:SF0">
    <property type="entry name" value="UDENN DOMAIN-CONTAINING PROTEIN"/>
    <property type="match status" value="1"/>
</dbReference>
<name>A0A9K3CUI8_9EUKA</name>
<evidence type="ECO:0000256" key="1">
    <source>
        <dbReference type="SAM" id="MobiDB-lite"/>
    </source>
</evidence>
<dbReference type="InterPro" id="IPR001194">
    <property type="entry name" value="cDENN_dom"/>
</dbReference>
<dbReference type="PROSITE" id="PS50211">
    <property type="entry name" value="DENN"/>
    <property type="match status" value="1"/>
</dbReference>
<proteinExistence type="predicted"/>
<evidence type="ECO:0000313" key="4">
    <source>
        <dbReference type="Proteomes" id="UP000265618"/>
    </source>
</evidence>
<dbReference type="Gene3D" id="3.40.50.11500">
    <property type="match status" value="1"/>
</dbReference>
<dbReference type="OrthoDB" id="10266080at2759"/>
<protein>
    <recommendedName>
        <fullName evidence="2">UDENN domain-containing protein</fullName>
    </recommendedName>
</protein>
<dbReference type="SMART" id="SM00799">
    <property type="entry name" value="DENN"/>
    <property type="match status" value="1"/>
</dbReference>
<comment type="caution">
    <text evidence="3">The sequence shown here is derived from an EMBL/GenBank/DDBJ whole genome shotgun (WGS) entry which is preliminary data.</text>
</comment>
<organism evidence="3 4">
    <name type="scientific">Kipferlia bialata</name>
    <dbReference type="NCBI Taxonomy" id="797122"/>
    <lineage>
        <taxon>Eukaryota</taxon>
        <taxon>Metamonada</taxon>
        <taxon>Carpediemonas-like organisms</taxon>
        <taxon>Kipferlia</taxon>
    </lineage>
</organism>
<keyword evidence="4" id="KW-1185">Reference proteome</keyword>
<dbReference type="PANTHER" id="PTHR15288">
    <property type="entry name" value="DENN DOMAIN-CONTAINING PROTEIN 2"/>
    <property type="match status" value="1"/>
</dbReference>
<evidence type="ECO:0000259" key="2">
    <source>
        <dbReference type="PROSITE" id="PS50211"/>
    </source>
</evidence>
<dbReference type="Proteomes" id="UP000265618">
    <property type="component" value="Unassembled WGS sequence"/>
</dbReference>
<feature type="domain" description="UDENN" evidence="2">
    <location>
        <begin position="56"/>
        <end position="634"/>
    </location>
</feature>
<dbReference type="AlphaFoldDB" id="A0A9K3CUI8"/>
<dbReference type="InterPro" id="IPR043153">
    <property type="entry name" value="DENN_C"/>
</dbReference>